<evidence type="ECO:0000313" key="4">
    <source>
        <dbReference type="Proteomes" id="UP000762676"/>
    </source>
</evidence>
<comment type="caution">
    <text evidence="3">The sequence shown here is derived from an EMBL/GenBank/DDBJ whole genome shotgun (WGS) entry which is preliminary data.</text>
</comment>
<feature type="compositionally biased region" description="Polar residues" evidence="1">
    <location>
        <begin position="650"/>
        <end position="676"/>
    </location>
</feature>
<keyword evidence="4" id="KW-1185">Reference proteome</keyword>
<feature type="region of interest" description="Disordered" evidence="1">
    <location>
        <begin position="583"/>
        <end position="676"/>
    </location>
</feature>
<evidence type="ECO:0000313" key="3">
    <source>
        <dbReference type="EMBL" id="GFS09893.1"/>
    </source>
</evidence>
<feature type="signal peptide" evidence="2">
    <location>
        <begin position="1"/>
        <end position="22"/>
    </location>
</feature>
<keyword evidence="2" id="KW-0732">Signal</keyword>
<evidence type="ECO:0000256" key="2">
    <source>
        <dbReference type="SAM" id="SignalP"/>
    </source>
</evidence>
<feature type="compositionally biased region" description="Polar residues" evidence="1">
    <location>
        <begin position="618"/>
        <end position="630"/>
    </location>
</feature>
<evidence type="ECO:0000256" key="1">
    <source>
        <dbReference type="SAM" id="MobiDB-lite"/>
    </source>
</evidence>
<dbReference type="AlphaFoldDB" id="A0AAV4IKN1"/>
<feature type="region of interest" description="Disordered" evidence="1">
    <location>
        <begin position="215"/>
        <end position="238"/>
    </location>
</feature>
<proteinExistence type="predicted"/>
<feature type="chain" id="PRO_5043763953" evidence="2">
    <location>
        <begin position="23"/>
        <end position="816"/>
    </location>
</feature>
<feature type="region of interest" description="Disordered" evidence="1">
    <location>
        <begin position="410"/>
        <end position="465"/>
    </location>
</feature>
<organism evidence="3 4">
    <name type="scientific">Elysia marginata</name>
    <dbReference type="NCBI Taxonomy" id="1093978"/>
    <lineage>
        <taxon>Eukaryota</taxon>
        <taxon>Metazoa</taxon>
        <taxon>Spiralia</taxon>
        <taxon>Lophotrochozoa</taxon>
        <taxon>Mollusca</taxon>
        <taxon>Gastropoda</taxon>
        <taxon>Heterobranchia</taxon>
        <taxon>Euthyneura</taxon>
        <taxon>Panpulmonata</taxon>
        <taxon>Sacoglossa</taxon>
        <taxon>Placobranchoidea</taxon>
        <taxon>Plakobranchidae</taxon>
        <taxon>Elysia</taxon>
    </lineage>
</organism>
<feature type="compositionally biased region" description="Basic and acidic residues" evidence="1">
    <location>
        <begin position="442"/>
        <end position="455"/>
    </location>
</feature>
<dbReference type="Proteomes" id="UP000762676">
    <property type="component" value="Unassembled WGS sequence"/>
</dbReference>
<dbReference type="EMBL" id="BMAT01013306">
    <property type="protein sequence ID" value="GFS09893.1"/>
    <property type="molecule type" value="Genomic_DNA"/>
</dbReference>
<gene>
    <name evidence="3" type="ORF">ElyMa_006633500</name>
</gene>
<feature type="compositionally biased region" description="Polar residues" evidence="1">
    <location>
        <begin position="456"/>
        <end position="465"/>
    </location>
</feature>
<protein>
    <submittedName>
        <fullName evidence="3">Uncharacterized protein</fullName>
    </submittedName>
</protein>
<accession>A0AAV4IKN1</accession>
<feature type="compositionally biased region" description="Basic and acidic residues" evidence="1">
    <location>
        <begin position="583"/>
        <end position="602"/>
    </location>
</feature>
<feature type="compositionally biased region" description="Basic and acidic residues" evidence="1">
    <location>
        <begin position="215"/>
        <end position="227"/>
    </location>
</feature>
<feature type="region of interest" description="Disordered" evidence="1">
    <location>
        <begin position="78"/>
        <end position="99"/>
    </location>
</feature>
<reference evidence="3 4" key="1">
    <citation type="journal article" date="2021" name="Elife">
        <title>Chloroplast acquisition without the gene transfer in kleptoplastic sea slugs, Plakobranchus ocellatus.</title>
        <authorList>
            <person name="Maeda T."/>
            <person name="Takahashi S."/>
            <person name="Yoshida T."/>
            <person name="Shimamura S."/>
            <person name="Takaki Y."/>
            <person name="Nagai Y."/>
            <person name="Toyoda A."/>
            <person name="Suzuki Y."/>
            <person name="Arimoto A."/>
            <person name="Ishii H."/>
            <person name="Satoh N."/>
            <person name="Nishiyama T."/>
            <person name="Hasebe M."/>
            <person name="Maruyama T."/>
            <person name="Minagawa J."/>
            <person name="Obokata J."/>
            <person name="Shigenobu S."/>
        </authorList>
    </citation>
    <scope>NUCLEOTIDE SEQUENCE [LARGE SCALE GENOMIC DNA]</scope>
</reference>
<feature type="compositionally biased region" description="Low complexity" evidence="1">
    <location>
        <begin position="631"/>
        <end position="644"/>
    </location>
</feature>
<name>A0AAV4IKN1_9GAST</name>
<sequence length="816" mass="92289">MAFSTSTVTSVVATIYLNTVLSAAVMSAPTVSGGTDQIISHSKENRQGIWADEFTPKQTKPIKQWRFDMLGYPDKTRRNFWSGPAQKSRKRRNERTQGFEDETRRVFHTYIKAIPFGVENFKQRQRPWGFNDEFKAAQSKPTRNRRTLLKKLPDFPLYRLSRDRHTKIDNNGQLGVFAGQNTEDYSGSRVKGLTLTNIGLYNTDHGQKNFPYVASDEHRSDRSDFPDFPHVGRGRHRDEDLASRLGRLRDQRGEHSGYPRVALKRHSNKHHRKHRGSYSNQFTKFRFHVKGSRKNTPNRFKFVFKGSHNNQFDRIMNETRAPDSYQFGGVRNNENFQTSNTSFSYFNITGRIDIRFSLKQSDPYRQEHFNEALKSLNTKEKQLTSVDHLIKSIFTNASWSVFIQTKSKPMNMIQRPNSDKPDDKFNGTNKPAISFDETDSTSIEKPRTSQDRTDSLARTTNKSSKNFNRTELLGTERTHQGTEDGVFIQRTGTNYGRTLMPLSSTSKPTTAGNQVRAFESHEDSLGHYTRKNETRSTTVFPDDPDLETLLEQLVMSKRDVETCREKLDKKVLEIATHAVQKVNREALHGNATRDRNNNDSDSKSNSSSSRSSSSDISTITAAVSTTNDKITNNSSNTARRNASSVADIRGNSSRATDTGNSNRSDGAVNSGSANSPYKGQGLFDMLTHLPPEAIESLDKNHSIKLQDQLAAGGHVDEQDLIPLTIDGQQVLYEPGIKLVDYADWDLASNNESQTIDLPPDPVGDAVNALLTLYSQQGDSKGLNASDEVLIRLKQDLKFHKQELSFCRFSIKNLMPS</sequence>
<feature type="compositionally biased region" description="Low complexity" evidence="1">
    <location>
        <begin position="603"/>
        <end position="617"/>
    </location>
</feature>